<keyword evidence="2" id="KW-1185">Reference proteome</keyword>
<reference evidence="1" key="2">
    <citation type="submission" date="2020-09" db="EMBL/GenBank/DDBJ databases">
        <authorList>
            <person name="Sun Q."/>
            <person name="Sedlacek I."/>
        </authorList>
    </citation>
    <scope>NUCLEOTIDE SEQUENCE</scope>
    <source>
        <strain evidence="1">CCM 7684</strain>
    </source>
</reference>
<dbReference type="AlphaFoldDB" id="A0A8J2YB80"/>
<name>A0A8J2YB80_9RHOB</name>
<reference evidence="1" key="1">
    <citation type="journal article" date="2014" name="Int. J. Syst. Evol. Microbiol.">
        <title>Complete genome sequence of Corynebacterium casei LMG S-19264T (=DSM 44701T), isolated from a smear-ripened cheese.</title>
        <authorList>
            <consortium name="US DOE Joint Genome Institute (JGI-PGF)"/>
            <person name="Walter F."/>
            <person name="Albersmeier A."/>
            <person name="Kalinowski J."/>
            <person name="Ruckert C."/>
        </authorList>
    </citation>
    <scope>NUCLEOTIDE SEQUENCE</scope>
    <source>
        <strain evidence="1">CCM 7684</strain>
    </source>
</reference>
<gene>
    <name evidence="1" type="ORF">GCM10007276_06420</name>
</gene>
<comment type="caution">
    <text evidence="1">The sequence shown here is derived from an EMBL/GenBank/DDBJ whole genome shotgun (WGS) entry which is preliminary data.</text>
</comment>
<accession>A0A8J2YB80</accession>
<sequence>MRSLSPAEAKALIAQAGLEEVYAAYPEDVMVALEQAARYNEAVAKLDVEILVPGSTYLPGVDR</sequence>
<dbReference type="Proteomes" id="UP000602745">
    <property type="component" value="Unassembled WGS sequence"/>
</dbReference>
<evidence type="ECO:0000313" key="1">
    <source>
        <dbReference type="EMBL" id="GGE31919.1"/>
    </source>
</evidence>
<dbReference type="EMBL" id="BMCP01000001">
    <property type="protein sequence ID" value="GGE31919.1"/>
    <property type="molecule type" value="Genomic_DNA"/>
</dbReference>
<evidence type="ECO:0000313" key="2">
    <source>
        <dbReference type="Proteomes" id="UP000602745"/>
    </source>
</evidence>
<protein>
    <submittedName>
        <fullName evidence="1">Uncharacterized protein</fullName>
    </submittedName>
</protein>
<dbReference type="RefSeq" id="WP_188408249.1">
    <property type="nucleotide sequence ID" value="NZ_BMCP01000001.1"/>
</dbReference>
<organism evidence="1 2">
    <name type="scientific">Agaricicola taiwanensis</name>
    <dbReference type="NCBI Taxonomy" id="591372"/>
    <lineage>
        <taxon>Bacteria</taxon>
        <taxon>Pseudomonadati</taxon>
        <taxon>Pseudomonadota</taxon>
        <taxon>Alphaproteobacteria</taxon>
        <taxon>Rhodobacterales</taxon>
        <taxon>Paracoccaceae</taxon>
        <taxon>Agaricicola</taxon>
    </lineage>
</organism>
<proteinExistence type="predicted"/>